<dbReference type="SUPFAM" id="SSF51182">
    <property type="entry name" value="RmlC-like cupins"/>
    <property type="match status" value="1"/>
</dbReference>
<protein>
    <submittedName>
        <fullName evidence="2">Cupin domain-containing protein</fullName>
    </submittedName>
</protein>
<dbReference type="InterPro" id="IPR014710">
    <property type="entry name" value="RmlC-like_jellyroll"/>
</dbReference>
<evidence type="ECO:0000313" key="3">
    <source>
        <dbReference type="Proteomes" id="UP001197609"/>
    </source>
</evidence>
<dbReference type="PANTHER" id="PTHR33271:SF22">
    <property type="entry name" value="OS04G0445200 PROTEIN"/>
    <property type="match status" value="1"/>
</dbReference>
<comment type="caution">
    <text evidence="2">The sequence shown here is derived from an EMBL/GenBank/DDBJ whole genome shotgun (WGS) entry which is preliminary data.</text>
</comment>
<accession>A0AAJ1AKF9</accession>
<dbReference type="AlphaFoldDB" id="A0AAJ1AKF9"/>
<gene>
    <name evidence="2" type="ORF">K8G79_08440</name>
</gene>
<name>A0AAJ1AKF9_9BACT</name>
<feature type="domain" description="(S)-ureidoglycine aminohydrolase cupin" evidence="1">
    <location>
        <begin position="15"/>
        <end position="87"/>
    </location>
</feature>
<dbReference type="PANTHER" id="PTHR33271">
    <property type="entry name" value="OS04G0445200 PROTEIN"/>
    <property type="match status" value="1"/>
</dbReference>
<dbReference type="Gene3D" id="2.60.120.10">
    <property type="entry name" value="Jelly Rolls"/>
    <property type="match status" value="1"/>
</dbReference>
<dbReference type="EMBL" id="JAIOIU010000102">
    <property type="protein sequence ID" value="MBZ0160146.1"/>
    <property type="molecule type" value="Genomic_DNA"/>
</dbReference>
<evidence type="ECO:0000313" key="2">
    <source>
        <dbReference type="EMBL" id="MBZ0160146.1"/>
    </source>
</evidence>
<dbReference type="Proteomes" id="UP001197609">
    <property type="component" value="Unassembled WGS sequence"/>
</dbReference>
<dbReference type="CDD" id="cd02227">
    <property type="entry name" value="cupin_TM1112-like"/>
    <property type="match status" value="1"/>
</dbReference>
<dbReference type="Pfam" id="PF05899">
    <property type="entry name" value="Cupin_3"/>
    <property type="match status" value="1"/>
</dbReference>
<evidence type="ECO:0000259" key="1">
    <source>
        <dbReference type="Pfam" id="PF05899"/>
    </source>
</evidence>
<proteinExistence type="predicted"/>
<organism evidence="2 3">
    <name type="scientific">Candidatus Methylomirabilis tolerans</name>
    <dbReference type="NCBI Taxonomy" id="3123416"/>
    <lineage>
        <taxon>Bacteria</taxon>
        <taxon>Candidatus Methylomirabilota</taxon>
        <taxon>Candidatus Methylomirabilia</taxon>
        <taxon>Candidatus Methylomirabilales</taxon>
        <taxon>Candidatus Methylomirabilaceae</taxon>
        <taxon>Candidatus Methylomirabilis</taxon>
    </lineage>
</organism>
<reference evidence="2 3" key="1">
    <citation type="journal article" date="2021" name="bioRxiv">
        <title>Unraveling nitrogen, sulfur and carbon metabolic pathways and microbial community transcriptional responses to substrate deprivation and toxicity stresses in a bioreactor mimicking anoxic brackish coastal sediment conditions.</title>
        <authorList>
            <person name="Martins P.D."/>
            <person name="Echeveste M.J."/>
            <person name="Arshad A."/>
            <person name="Kurth J."/>
            <person name="Ouboter H."/>
            <person name="Jetten M.S.M."/>
            <person name="Welte C.U."/>
        </authorList>
    </citation>
    <scope>NUCLEOTIDE SEQUENCE [LARGE SCALE GENOMIC DNA]</scope>
    <source>
        <strain evidence="2">MAG_38</strain>
    </source>
</reference>
<dbReference type="InterPro" id="IPR008579">
    <property type="entry name" value="UGlyAH_Cupin_dom"/>
</dbReference>
<sequence>MKIRVERNPSPERLTALRVEDWPIWSKEVSTFPWSYNSTETCYILEGEVIVTPEGGESVQISKGDLVTFPVGMACTWDIRHPVKKHYQFD</sequence>
<dbReference type="InterPro" id="IPR011051">
    <property type="entry name" value="RmlC_Cupin_sf"/>
</dbReference>